<evidence type="ECO:0000313" key="1">
    <source>
        <dbReference type="EMBL" id="TDL17196.1"/>
    </source>
</evidence>
<organism evidence="1 2">
    <name type="scientific">Rickenella mellea</name>
    <dbReference type="NCBI Taxonomy" id="50990"/>
    <lineage>
        <taxon>Eukaryota</taxon>
        <taxon>Fungi</taxon>
        <taxon>Dikarya</taxon>
        <taxon>Basidiomycota</taxon>
        <taxon>Agaricomycotina</taxon>
        <taxon>Agaricomycetes</taxon>
        <taxon>Hymenochaetales</taxon>
        <taxon>Rickenellaceae</taxon>
        <taxon>Rickenella</taxon>
    </lineage>
</organism>
<sequence length="150" mass="17063">MYRVDKLNPPIHLNALISALNTAFSAQRSHPQSRKRLRIGYLNYPSSGDYGDLQGEPLRAHAFLGTGHHEDVFEAAINTLDECDNVLIAELDSQRCEGVWVVPEEVDEISGRSLRIRFEIIAITDDSNVASDYMFSQHLTRFEQKFRQSL</sequence>
<keyword evidence="2" id="KW-1185">Reference proteome</keyword>
<dbReference type="EMBL" id="ML170226">
    <property type="protein sequence ID" value="TDL17196.1"/>
    <property type="molecule type" value="Genomic_DNA"/>
</dbReference>
<name>A0A4Y7PQ86_9AGAM</name>
<dbReference type="AlphaFoldDB" id="A0A4Y7PQ86"/>
<protein>
    <submittedName>
        <fullName evidence="1">Uncharacterized protein</fullName>
    </submittedName>
</protein>
<gene>
    <name evidence="1" type="ORF">BD410DRAFT_581837</name>
</gene>
<accession>A0A4Y7PQ86</accession>
<dbReference type="VEuPathDB" id="FungiDB:BD410DRAFT_581837"/>
<dbReference type="Proteomes" id="UP000294933">
    <property type="component" value="Unassembled WGS sequence"/>
</dbReference>
<proteinExistence type="predicted"/>
<reference evidence="1 2" key="1">
    <citation type="submission" date="2018-06" db="EMBL/GenBank/DDBJ databases">
        <title>A transcriptomic atlas of mushroom development highlights an independent origin of complex multicellularity.</title>
        <authorList>
            <consortium name="DOE Joint Genome Institute"/>
            <person name="Krizsan K."/>
            <person name="Almasi E."/>
            <person name="Merenyi Z."/>
            <person name="Sahu N."/>
            <person name="Viragh M."/>
            <person name="Koszo T."/>
            <person name="Mondo S."/>
            <person name="Kiss B."/>
            <person name="Balint B."/>
            <person name="Kues U."/>
            <person name="Barry K."/>
            <person name="Hegedus J.C."/>
            <person name="Henrissat B."/>
            <person name="Johnson J."/>
            <person name="Lipzen A."/>
            <person name="Ohm R."/>
            <person name="Nagy I."/>
            <person name="Pangilinan J."/>
            <person name="Yan J."/>
            <person name="Xiong Y."/>
            <person name="Grigoriev I.V."/>
            <person name="Hibbett D.S."/>
            <person name="Nagy L.G."/>
        </authorList>
    </citation>
    <scope>NUCLEOTIDE SEQUENCE [LARGE SCALE GENOMIC DNA]</scope>
    <source>
        <strain evidence="1 2">SZMC22713</strain>
    </source>
</reference>
<evidence type="ECO:0000313" key="2">
    <source>
        <dbReference type="Proteomes" id="UP000294933"/>
    </source>
</evidence>